<evidence type="ECO:0000313" key="1">
    <source>
        <dbReference type="EMBL" id="OJH40223.1"/>
    </source>
</evidence>
<protein>
    <submittedName>
        <fullName evidence="1">Uncharacterized protein</fullName>
    </submittedName>
</protein>
<accession>A0A1L9BDB6</accession>
<name>A0A1L9BDB6_9BACT</name>
<reference evidence="2" key="1">
    <citation type="submission" date="2016-11" db="EMBL/GenBank/DDBJ databases">
        <authorList>
            <person name="Shukria A."/>
            <person name="Stevens D.C."/>
        </authorList>
    </citation>
    <scope>NUCLEOTIDE SEQUENCE [LARGE SCALE GENOMIC DNA]</scope>
    <source>
        <strain evidence="2">Cbfe23</strain>
    </source>
</reference>
<sequence length="106" mass="12025">MSRIHLLCKKGEHLKETVQKSGIWDSGNWVVTADEAQRLVGGTLYLHETKGKRSYFGGRITGFRPIVTNDKIKDRTIFTFEFLPQAKDVAWPPGSSVRHSQLIILD</sequence>
<comment type="caution">
    <text evidence="1">The sequence shown here is derived from an EMBL/GenBank/DDBJ whole genome shotgun (WGS) entry which is preliminary data.</text>
</comment>
<dbReference type="EMBL" id="MPIN01000003">
    <property type="protein sequence ID" value="OJH40223.1"/>
    <property type="molecule type" value="Genomic_DNA"/>
</dbReference>
<dbReference type="Proteomes" id="UP000182229">
    <property type="component" value="Unassembled WGS sequence"/>
</dbReference>
<dbReference type="OrthoDB" id="6203947at2"/>
<reference evidence="1 2" key="2">
    <citation type="submission" date="2016-12" db="EMBL/GenBank/DDBJ databases">
        <title>Draft Genome Sequence of Cystobacter ferrugineus Strain Cbfe23.</title>
        <authorList>
            <person name="Akbar S."/>
            <person name="Dowd S.E."/>
            <person name="Stevens D.C."/>
        </authorList>
    </citation>
    <scope>NUCLEOTIDE SEQUENCE [LARGE SCALE GENOMIC DNA]</scope>
    <source>
        <strain evidence="1 2">Cbfe23</strain>
    </source>
</reference>
<proteinExistence type="predicted"/>
<organism evidence="1 2">
    <name type="scientific">Cystobacter ferrugineus</name>
    <dbReference type="NCBI Taxonomy" id="83449"/>
    <lineage>
        <taxon>Bacteria</taxon>
        <taxon>Pseudomonadati</taxon>
        <taxon>Myxococcota</taxon>
        <taxon>Myxococcia</taxon>
        <taxon>Myxococcales</taxon>
        <taxon>Cystobacterineae</taxon>
        <taxon>Archangiaceae</taxon>
        <taxon>Cystobacter</taxon>
    </lineage>
</organism>
<dbReference type="AlphaFoldDB" id="A0A1L9BDB6"/>
<dbReference type="STRING" id="83449.BON30_14345"/>
<gene>
    <name evidence="1" type="ORF">BON30_14345</name>
</gene>
<dbReference type="RefSeq" id="WP_071898856.1">
    <property type="nucleotide sequence ID" value="NZ_MPIN01000003.1"/>
</dbReference>
<keyword evidence="2" id="KW-1185">Reference proteome</keyword>
<evidence type="ECO:0000313" key="2">
    <source>
        <dbReference type="Proteomes" id="UP000182229"/>
    </source>
</evidence>